<dbReference type="OrthoDB" id="3214257at2"/>
<reference evidence="4 5" key="1">
    <citation type="submission" date="2019-07" db="EMBL/GenBank/DDBJ databases">
        <title>Whole genome shotgun sequence of Actinotalea fermentans NBRC 105374.</title>
        <authorList>
            <person name="Hosoyama A."/>
            <person name="Uohara A."/>
            <person name="Ohji S."/>
            <person name="Ichikawa N."/>
        </authorList>
    </citation>
    <scope>NUCLEOTIDE SEQUENCE [LARGE SCALE GENOMIC DNA]</scope>
    <source>
        <strain evidence="4 5">NBRC 105374</strain>
    </source>
</reference>
<evidence type="ECO:0000313" key="4">
    <source>
        <dbReference type="EMBL" id="GEN81182.1"/>
    </source>
</evidence>
<keyword evidence="3" id="KW-0472">Membrane</keyword>
<dbReference type="NCBIfam" id="TIGR01300">
    <property type="entry name" value="CPA3_mnhG_phaG"/>
    <property type="match status" value="1"/>
</dbReference>
<feature type="compositionally biased region" description="Basic and acidic residues" evidence="2">
    <location>
        <begin position="144"/>
        <end position="154"/>
    </location>
</feature>
<evidence type="ECO:0008006" key="6">
    <source>
        <dbReference type="Google" id="ProtNLM"/>
    </source>
</evidence>
<keyword evidence="5" id="KW-1185">Reference proteome</keyword>
<sequence length="163" mass="16989">MTADVVRDVVAGALLLSGAVLAFGAGVGIVRFPDLLSRMHSATKPQVLGLVLVLLGLAVRLGGVPVVWMLLLVVMFQLLTSPVAAHMVARAGYRTGKVQPELLAVDELTRDLREAERELAERGEAAGAASAELRDEETDEDLDERAGEGPHEGPDASGGVSGA</sequence>
<dbReference type="Pfam" id="PF03334">
    <property type="entry name" value="PhaG_MnhG_YufB"/>
    <property type="match status" value="1"/>
</dbReference>
<comment type="similarity">
    <text evidence="1">Belongs to the CPA3 antiporters (TC 2.A.63) subunit G family.</text>
</comment>
<dbReference type="NCBIfam" id="NF009314">
    <property type="entry name" value="PRK12674.1-2"/>
    <property type="match status" value="1"/>
</dbReference>
<feature type="transmembrane region" description="Helical" evidence="3">
    <location>
        <begin position="12"/>
        <end position="33"/>
    </location>
</feature>
<dbReference type="EMBL" id="BJYK01000009">
    <property type="protein sequence ID" value="GEN81182.1"/>
    <property type="molecule type" value="Genomic_DNA"/>
</dbReference>
<dbReference type="PANTHER" id="PTHR34703">
    <property type="entry name" value="ANTIPORTER SUBUNIT MNHG2-RELATED"/>
    <property type="match status" value="1"/>
</dbReference>
<gene>
    <name evidence="4" type="ORF">AFE02nite_29160</name>
</gene>
<evidence type="ECO:0000256" key="3">
    <source>
        <dbReference type="SAM" id="Phobius"/>
    </source>
</evidence>
<keyword evidence="3" id="KW-1133">Transmembrane helix</keyword>
<evidence type="ECO:0000313" key="5">
    <source>
        <dbReference type="Proteomes" id="UP000321484"/>
    </source>
</evidence>
<proteinExistence type="inferred from homology"/>
<feature type="transmembrane region" description="Helical" evidence="3">
    <location>
        <begin position="68"/>
        <end position="89"/>
    </location>
</feature>
<feature type="compositionally biased region" description="Acidic residues" evidence="2">
    <location>
        <begin position="134"/>
        <end position="143"/>
    </location>
</feature>
<evidence type="ECO:0000256" key="2">
    <source>
        <dbReference type="SAM" id="MobiDB-lite"/>
    </source>
</evidence>
<dbReference type="RefSeq" id="WP_146819889.1">
    <property type="nucleotide sequence ID" value="NZ_BJYK01000009.1"/>
</dbReference>
<organism evidence="4 5">
    <name type="scientific">Actinotalea fermentans</name>
    <dbReference type="NCBI Taxonomy" id="43671"/>
    <lineage>
        <taxon>Bacteria</taxon>
        <taxon>Bacillati</taxon>
        <taxon>Actinomycetota</taxon>
        <taxon>Actinomycetes</taxon>
        <taxon>Micrococcales</taxon>
        <taxon>Cellulomonadaceae</taxon>
        <taxon>Actinotalea</taxon>
    </lineage>
</organism>
<feature type="transmembrane region" description="Helical" evidence="3">
    <location>
        <begin position="45"/>
        <end position="62"/>
    </location>
</feature>
<name>A0A511Z163_9CELL</name>
<keyword evidence="3" id="KW-0812">Transmembrane</keyword>
<accession>A0A511Z163</accession>
<dbReference type="GO" id="GO:0015385">
    <property type="term" value="F:sodium:proton antiporter activity"/>
    <property type="evidence" value="ECO:0007669"/>
    <property type="project" value="TreeGrafter"/>
</dbReference>
<comment type="caution">
    <text evidence="4">The sequence shown here is derived from an EMBL/GenBank/DDBJ whole genome shotgun (WGS) entry which is preliminary data.</text>
</comment>
<dbReference type="InterPro" id="IPR005133">
    <property type="entry name" value="PhaG_MnhG_YufB"/>
</dbReference>
<feature type="region of interest" description="Disordered" evidence="2">
    <location>
        <begin position="116"/>
        <end position="163"/>
    </location>
</feature>
<dbReference type="Proteomes" id="UP000321484">
    <property type="component" value="Unassembled WGS sequence"/>
</dbReference>
<dbReference type="AlphaFoldDB" id="A0A511Z163"/>
<protein>
    <recommendedName>
        <fullName evidence="6">Na+/H+ antiporter subunit G</fullName>
    </recommendedName>
</protein>
<dbReference type="PANTHER" id="PTHR34703:SF1">
    <property type="entry name" value="ANTIPORTER SUBUNIT MNHG2-RELATED"/>
    <property type="match status" value="1"/>
</dbReference>
<evidence type="ECO:0000256" key="1">
    <source>
        <dbReference type="ARBA" id="ARBA00008404"/>
    </source>
</evidence>